<sequence>MSQPLNSIPRPLVRTNQWVIVISSVLALTTGNYWILLLPLLSGLSGLLFHLNPVMYLAKFLLRHPVNTYIPEDRDQQKFNQTIAVSCLAIAFISFLLQWTLIAIIFTVIVALAAFIAILGFCIGCFIHFHWSQYRQRKIQAQSQSK</sequence>
<protein>
    <recommendedName>
        <fullName evidence="2">DUF4395 domain-containing protein</fullName>
    </recommendedName>
</protein>
<keyword evidence="1" id="KW-1133">Transmembrane helix</keyword>
<feature type="transmembrane region" description="Helical" evidence="1">
    <location>
        <begin position="79"/>
        <end position="97"/>
    </location>
</feature>
<dbReference type="AlphaFoldDB" id="V6IXW6"/>
<accession>V6IXW6</accession>
<feature type="transmembrane region" description="Helical" evidence="1">
    <location>
        <begin position="103"/>
        <end position="129"/>
    </location>
</feature>
<comment type="caution">
    <text evidence="3">The sequence shown here is derived from an EMBL/GenBank/DDBJ whole genome shotgun (WGS) entry which is preliminary data.</text>
</comment>
<dbReference type="InterPro" id="IPR025508">
    <property type="entry name" value="DUF4395"/>
</dbReference>
<dbReference type="EMBL" id="AWTC01000006">
    <property type="protein sequence ID" value="EST12165.1"/>
    <property type="molecule type" value="Genomic_DNA"/>
</dbReference>
<reference evidence="3 4" key="1">
    <citation type="journal article" date="2013" name="Genome Announc.">
        <title>Genome Sequence of Sporolactobacillus laevolacticus DSM442, an Efficient Polymer-Grade D-Lactate Producer from Agricultural Waste Cottonseed as a Nitrogen Source.</title>
        <authorList>
            <person name="Wang H."/>
            <person name="Wang L."/>
            <person name="Ju J."/>
            <person name="Yu B."/>
            <person name="Ma Y."/>
        </authorList>
    </citation>
    <scope>NUCLEOTIDE SEQUENCE [LARGE SCALE GENOMIC DNA]</scope>
    <source>
        <strain evidence="3 4">DSM 442</strain>
    </source>
</reference>
<feature type="transmembrane region" description="Helical" evidence="1">
    <location>
        <begin position="33"/>
        <end position="58"/>
    </location>
</feature>
<proteinExistence type="predicted"/>
<evidence type="ECO:0000256" key="1">
    <source>
        <dbReference type="SAM" id="Phobius"/>
    </source>
</evidence>
<dbReference type="RefSeq" id="WP_023510030.1">
    <property type="nucleotide sequence ID" value="NZ_AWTC01000006.1"/>
</dbReference>
<dbReference type="Proteomes" id="UP000018296">
    <property type="component" value="Unassembled WGS sequence"/>
</dbReference>
<evidence type="ECO:0000313" key="4">
    <source>
        <dbReference type="Proteomes" id="UP000018296"/>
    </source>
</evidence>
<dbReference type="InterPro" id="IPR016942">
    <property type="entry name" value="UCP030042"/>
</dbReference>
<dbReference type="STRING" id="1395513.P343_08855"/>
<keyword evidence="4" id="KW-1185">Reference proteome</keyword>
<name>V6IXW6_9BACL</name>
<dbReference type="PIRSF" id="PIRSF030042">
    <property type="entry name" value="UCP030042"/>
    <property type="match status" value="1"/>
</dbReference>
<keyword evidence="1" id="KW-0472">Membrane</keyword>
<dbReference type="PATRIC" id="fig|1395513.3.peg.1789"/>
<dbReference type="Pfam" id="PF14340">
    <property type="entry name" value="DUF4395"/>
    <property type="match status" value="1"/>
</dbReference>
<organism evidence="3 4">
    <name type="scientific">Sporolactobacillus laevolacticus DSM 442</name>
    <dbReference type="NCBI Taxonomy" id="1395513"/>
    <lineage>
        <taxon>Bacteria</taxon>
        <taxon>Bacillati</taxon>
        <taxon>Bacillota</taxon>
        <taxon>Bacilli</taxon>
        <taxon>Bacillales</taxon>
        <taxon>Sporolactobacillaceae</taxon>
        <taxon>Sporolactobacillus</taxon>
    </lineage>
</organism>
<gene>
    <name evidence="3" type="ORF">P343_08855</name>
</gene>
<evidence type="ECO:0000259" key="2">
    <source>
        <dbReference type="Pfam" id="PF14340"/>
    </source>
</evidence>
<dbReference type="eggNOG" id="ENOG5031B0I">
    <property type="taxonomic scope" value="Bacteria"/>
</dbReference>
<evidence type="ECO:0000313" key="3">
    <source>
        <dbReference type="EMBL" id="EST12165.1"/>
    </source>
</evidence>
<feature type="domain" description="DUF4395" evidence="2">
    <location>
        <begin position="8"/>
        <end position="131"/>
    </location>
</feature>
<dbReference type="OrthoDB" id="2376580at2"/>
<keyword evidence="1" id="KW-0812">Transmembrane</keyword>